<dbReference type="GO" id="GO:0003677">
    <property type="term" value="F:DNA binding"/>
    <property type="evidence" value="ECO:0007669"/>
    <property type="project" value="UniProtKB-KW"/>
</dbReference>
<evidence type="ECO:0000256" key="4">
    <source>
        <dbReference type="ARBA" id="ARBA00023163"/>
    </source>
</evidence>
<dbReference type="InterPro" id="IPR010982">
    <property type="entry name" value="Lambda_DNA-bd_dom_sf"/>
</dbReference>
<feature type="domain" description="HTH lacI-type" evidence="5">
    <location>
        <begin position="44"/>
        <end position="98"/>
    </location>
</feature>
<accession>A0ABW3HVM0</accession>
<comment type="caution">
    <text evidence="6">The sequence shown here is derived from an EMBL/GenBank/DDBJ whole genome shotgun (WGS) entry which is preliminary data.</text>
</comment>
<dbReference type="InterPro" id="IPR046335">
    <property type="entry name" value="LacI/GalR-like_sensor"/>
</dbReference>
<evidence type="ECO:0000256" key="1">
    <source>
        <dbReference type="ARBA" id="ARBA00022491"/>
    </source>
</evidence>
<evidence type="ECO:0000256" key="2">
    <source>
        <dbReference type="ARBA" id="ARBA00023015"/>
    </source>
</evidence>
<dbReference type="InterPro" id="IPR000843">
    <property type="entry name" value="HTH_LacI"/>
</dbReference>
<dbReference type="EMBL" id="JBHTJZ010000059">
    <property type="protein sequence ID" value="MFD0961603.1"/>
    <property type="molecule type" value="Genomic_DNA"/>
</dbReference>
<protein>
    <submittedName>
        <fullName evidence="6">LacI family DNA-binding transcriptional regulator</fullName>
    </submittedName>
</protein>
<dbReference type="Pfam" id="PF00356">
    <property type="entry name" value="LacI"/>
    <property type="match status" value="1"/>
</dbReference>
<dbReference type="SUPFAM" id="SSF53822">
    <property type="entry name" value="Periplasmic binding protein-like I"/>
    <property type="match status" value="1"/>
</dbReference>
<keyword evidence="1" id="KW-0678">Repressor</keyword>
<dbReference type="CDD" id="cd06267">
    <property type="entry name" value="PBP1_LacI_sugar_binding-like"/>
    <property type="match status" value="1"/>
</dbReference>
<keyword evidence="4" id="KW-0804">Transcription</keyword>
<dbReference type="PROSITE" id="PS50932">
    <property type="entry name" value="HTH_LACI_2"/>
    <property type="match status" value="1"/>
</dbReference>
<evidence type="ECO:0000259" key="5">
    <source>
        <dbReference type="PROSITE" id="PS50932"/>
    </source>
</evidence>
<gene>
    <name evidence="6" type="ORF">ACFQ2I_19830</name>
</gene>
<name>A0ABW3HVM0_9BACL</name>
<dbReference type="Gene3D" id="3.40.50.2300">
    <property type="match status" value="2"/>
</dbReference>
<dbReference type="SMART" id="SM00354">
    <property type="entry name" value="HTH_LACI"/>
    <property type="match status" value="1"/>
</dbReference>
<keyword evidence="7" id="KW-1185">Reference proteome</keyword>
<evidence type="ECO:0000313" key="7">
    <source>
        <dbReference type="Proteomes" id="UP001596989"/>
    </source>
</evidence>
<proteinExistence type="predicted"/>
<dbReference type="SUPFAM" id="SSF47413">
    <property type="entry name" value="lambda repressor-like DNA-binding domains"/>
    <property type="match status" value="1"/>
</dbReference>
<evidence type="ECO:0000313" key="6">
    <source>
        <dbReference type="EMBL" id="MFD0961603.1"/>
    </source>
</evidence>
<dbReference type="PANTHER" id="PTHR30146">
    <property type="entry name" value="LACI-RELATED TRANSCRIPTIONAL REPRESSOR"/>
    <property type="match status" value="1"/>
</dbReference>
<evidence type="ECO:0000256" key="3">
    <source>
        <dbReference type="ARBA" id="ARBA00023125"/>
    </source>
</evidence>
<dbReference type="Proteomes" id="UP001596989">
    <property type="component" value="Unassembled WGS sequence"/>
</dbReference>
<dbReference type="Gene3D" id="1.10.260.40">
    <property type="entry name" value="lambda repressor-like DNA-binding domains"/>
    <property type="match status" value="1"/>
</dbReference>
<dbReference type="PANTHER" id="PTHR30146:SF148">
    <property type="entry name" value="HTH-TYPE TRANSCRIPTIONAL REPRESSOR PURR-RELATED"/>
    <property type="match status" value="1"/>
</dbReference>
<dbReference type="PRINTS" id="PR00036">
    <property type="entry name" value="HTHLACI"/>
</dbReference>
<dbReference type="Pfam" id="PF13377">
    <property type="entry name" value="Peripla_BP_3"/>
    <property type="match status" value="1"/>
</dbReference>
<organism evidence="6 7">
    <name type="scientific">Paenibacillus chungangensis</name>
    <dbReference type="NCBI Taxonomy" id="696535"/>
    <lineage>
        <taxon>Bacteria</taxon>
        <taxon>Bacillati</taxon>
        <taxon>Bacillota</taxon>
        <taxon>Bacilli</taxon>
        <taxon>Bacillales</taxon>
        <taxon>Paenibacillaceae</taxon>
        <taxon>Paenibacillus</taxon>
    </lineage>
</organism>
<dbReference type="RefSeq" id="WP_377567328.1">
    <property type="nucleotide sequence ID" value="NZ_JBHTJZ010000059.1"/>
</dbReference>
<keyword evidence="2" id="KW-0805">Transcription regulation</keyword>
<dbReference type="CDD" id="cd01392">
    <property type="entry name" value="HTH_LacI"/>
    <property type="match status" value="1"/>
</dbReference>
<dbReference type="InterPro" id="IPR028082">
    <property type="entry name" value="Peripla_BP_I"/>
</dbReference>
<reference evidence="7" key="1">
    <citation type="journal article" date="2019" name="Int. J. Syst. Evol. Microbiol.">
        <title>The Global Catalogue of Microorganisms (GCM) 10K type strain sequencing project: providing services to taxonomists for standard genome sequencing and annotation.</title>
        <authorList>
            <consortium name="The Broad Institute Genomics Platform"/>
            <consortium name="The Broad Institute Genome Sequencing Center for Infectious Disease"/>
            <person name="Wu L."/>
            <person name="Ma J."/>
        </authorList>
    </citation>
    <scope>NUCLEOTIDE SEQUENCE [LARGE SCALE GENOMIC DNA]</scope>
    <source>
        <strain evidence="7">CCUG 59129</strain>
    </source>
</reference>
<keyword evidence="3 6" id="KW-0238">DNA-binding</keyword>
<dbReference type="PROSITE" id="PS00356">
    <property type="entry name" value="HTH_LACI_1"/>
    <property type="match status" value="1"/>
</dbReference>
<sequence length="370" mass="41395">MNIGGHGATMMSEIDFQQRGILAQAGDIRSQSNSHNQGEDGMKVTIKDIAKRAGVTYGTVSRALNGDPRVRLATREKIAALAEEMNYIPNLAAKRLTERLSSCIGFVCPELHGYFISHLCKGLQKEADKREFSLLTSSTDAESALRVLTEHFVDRILLWAVPEWVPTERFYRAVSHVRGQFVVVGGANIDGVHRISIDRKDAIYKAVHHLAASGHNRIMFIGDETDKLTGFTLGLLDFQMQYRPEWIITTARHDAGTIAERLDRLLHIPSLERPTALVVDSHGFLLQVLHVIRNRGLKVPQDLSLIVYDNIPEMEQLYDVPLTSVGPDIKDLVMRSMDLLTDDSLLLPGAEWQEVGIESRITERASVRKI</sequence>